<proteinExistence type="predicted"/>
<evidence type="ECO:0000313" key="2">
    <source>
        <dbReference type="EnsemblPlants" id="EMT12783"/>
    </source>
</evidence>
<feature type="domain" description="Complex 1 LYR protein" evidence="1">
    <location>
        <begin position="91"/>
        <end position="135"/>
    </location>
</feature>
<feature type="domain" description="Complex 1 LYR protein" evidence="1">
    <location>
        <begin position="10"/>
        <end position="67"/>
    </location>
</feature>
<dbReference type="GO" id="GO:0016226">
    <property type="term" value="P:iron-sulfur cluster assembly"/>
    <property type="evidence" value="ECO:0007669"/>
    <property type="project" value="InterPro"/>
</dbReference>
<dbReference type="InterPro" id="IPR008011">
    <property type="entry name" value="Complex1_LYR_dom"/>
</dbReference>
<name>R7W270_AEGTA</name>
<organism evidence="2">
    <name type="scientific">Aegilops tauschii</name>
    <name type="common">Tausch's goatgrass</name>
    <name type="synonym">Aegilops squarrosa</name>
    <dbReference type="NCBI Taxonomy" id="37682"/>
    <lineage>
        <taxon>Eukaryota</taxon>
        <taxon>Viridiplantae</taxon>
        <taxon>Streptophyta</taxon>
        <taxon>Embryophyta</taxon>
        <taxon>Tracheophyta</taxon>
        <taxon>Spermatophyta</taxon>
        <taxon>Magnoliopsida</taxon>
        <taxon>Liliopsida</taxon>
        <taxon>Poales</taxon>
        <taxon>Poaceae</taxon>
        <taxon>BOP clade</taxon>
        <taxon>Pooideae</taxon>
        <taxon>Triticodae</taxon>
        <taxon>Triticeae</taxon>
        <taxon>Triticinae</taxon>
        <taxon>Aegilops</taxon>
    </lineage>
</organism>
<dbReference type="PANTHER" id="PTHR47158">
    <property type="entry name" value="OS08G0239000 PROTEIN"/>
    <property type="match status" value="1"/>
</dbReference>
<protein>
    <recommendedName>
        <fullName evidence="1">Complex 1 LYR protein domain-containing protein</fullName>
    </recommendedName>
</protein>
<dbReference type="Pfam" id="PF05347">
    <property type="entry name" value="Complex1_LYR"/>
    <property type="match status" value="2"/>
</dbReference>
<dbReference type="EnsemblPlants" id="EMT12783">
    <property type="protein sequence ID" value="EMT12783"/>
    <property type="gene ID" value="F775_18843"/>
</dbReference>
<dbReference type="CDD" id="cd20264">
    <property type="entry name" value="Complex1_LYR_LYRM4"/>
    <property type="match status" value="1"/>
</dbReference>
<dbReference type="PANTHER" id="PTHR47158:SF1">
    <property type="entry name" value="OS08G0239000 PROTEIN"/>
    <property type="match status" value="1"/>
</dbReference>
<dbReference type="InterPro" id="IPR045297">
    <property type="entry name" value="Complex1_LYR_LYRM4"/>
</dbReference>
<accession>R7W270</accession>
<dbReference type="AlphaFoldDB" id="R7W270"/>
<reference evidence="2" key="1">
    <citation type="submission" date="2015-06" db="UniProtKB">
        <authorList>
            <consortium name="EnsemblPlants"/>
        </authorList>
    </citation>
    <scope>IDENTIFICATION</scope>
</reference>
<sequence length="194" mass="21925">MAAAGPAKTEVLSLFRAFLRTARQFSDYNIREYTRRRAADAFRENRALAHAPAAAGAFADGKQQLEVAKRQVLVYSLYAPKAKSVVEMKIQQFSDYNIREYTRRRAADAFRENRALADAPAAAAAFADGKQQLEVAKRQVLVYSLYAPKAKSVVEMKIHVAIFGYYYIPLAFVRYSILVVLAMIKCVEEILRVY</sequence>
<evidence type="ECO:0000259" key="1">
    <source>
        <dbReference type="Pfam" id="PF05347"/>
    </source>
</evidence>